<dbReference type="InterPro" id="IPR038740">
    <property type="entry name" value="BioF2-like_GNAT_dom"/>
</dbReference>
<sequence>MTTILAPQWTVEIRHDLTGLRPEWTDLFRRCAEATPFQSYAWNHAWWAAYGENGRLRVVLVRRGGTLVAAAAFTLVRRGGCAVLVPVGGAFSDFTDVLADDTCRADAVRELAGALRAMRGWQAVDFPEVRPGGVATRLAAGWRSSVVLPASLCLELPAQDFEAFVRDLPAHARKTVRRRVNQLAKLGLDIRAVEPADAERSTVDLLRLHRDQWQGRGGNAEHLRPAFAQHLAAAVPTMIADGQAVLLEYRLDGAHVASNLVVVGTDLAGGYLYGADPSLRDKLDVTTLLISTTLPVAVDHGCATMSMLRGAEPYKQRWRPTESVNRRVLLVRAGSPRGHAYAAAVRARAAAVRFAKSRAPWLRTVRASSFRILDSVRCYSPFRSPRSASDASGVDR</sequence>
<dbReference type="EMBL" id="BOPG01000022">
    <property type="protein sequence ID" value="GIJ55936.1"/>
    <property type="molecule type" value="Genomic_DNA"/>
</dbReference>
<proteinExistence type="predicted"/>
<evidence type="ECO:0000313" key="2">
    <source>
        <dbReference type="EMBL" id="GIJ55936.1"/>
    </source>
</evidence>
<dbReference type="Gene3D" id="3.40.630.30">
    <property type="match status" value="1"/>
</dbReference>
<dbReference type="RefSeq" id="WP_203993427.1">
    <property type="nucleotide sequence ID" value="NZ_BOPG01000022.1"/>
</dbReference>
<name>A0A8J3Z1Y0_9ACTN</name>
<protein>
    <submittedName>
        <fullName evidence="2">Glycosyl transferase family 1</fullName>
    </submittedName>
</protein>
<comment type="caution">
    <text evidence="2">The sequence shown here is derived from an EMBL/GenBank/DDBJ whole genome shotgun (WGS) entry which is preliminary data.</text>
</comment>
<evidence type="ECO:0000313" key="3">
    <source>
        <dbReference type="Proteomes" id="UP000612585"/>
    </source>
</evidence>
<dbReference type="Proteomes" id="UP000612585">
    <property type="component" value="Unassembled WGS sequence"/>
</dbReference>
<dbReference type="AlphaFoldDB" id="A0A8J3Z1Y0"/>
<gene>
    <name evidence="2" type="ORF">Vau01_034520</name>
</gene>
<dbReference type="GO" id="GO:0016740">
    <property type="term" value="F:transferase activity"/>
    <property type="evidence" value="ECO:0007669"/>
    <property type="project" value="UniProtKB-KW"/>
</dbReference>
<accession>A0A8J3Z1Y0</accession>
<keyword evidence="2" id="KW-0808">Transferase</keyword>
<evidence type="ECO:0000259" key="1">
    <source>
        <dbReference type="Pfam" id="PF13480"/>
    </source>
</evidence>
<keyword evidence="3" id="KW-1185">Reference proteome</keyword>
<reference evidence="2" key="1">
    <citation type="submission" date="2021-01" db="EMBL/GenBank/DDBJ databases">
        <title>Whole genome shotgun sequence of Virgisporangium aurantiacum NBRC 16421.</title>
        <authorList>
            <person name="Komaki H."/>
            <person name="Tamura T."/>
        </authorList>
    </citation>
    <scope>NUCLEOTIDE SEQUENCE</scope>
    <source>
        <strain evidence="2">NBRC 16421</strain>
    </source>
</reference>
<organism evidence="2 3">
    <name type="scientific">Virgisporangium aurantiacum</name>
    <dbReference type="NCBI Taxonomy" id="175570"/>
    <lineage>
        <taxon>Bacteria</taxon>
        <taxon>Bacillati</taxon>
        <taxon>Actinomycetota</taxon>
        <taxon>Actinomycetes</taxon>
        <taxon>Micromonosporales</taxon>
        <taxon>Micromonosporaceae</taxon>
        <taxon>Virgisporangium</taxon>
    </lineage>
</organism>
<feature type="domain" description="BioF2-like acetyltransferase" evidence="1">
    <location>
        <begin position="171"/>
        <end position="316"/>
    </location>
</feature>
<dbReference type="InterPro" id="IPR016181">
    <property type="entry name" value="Acyl_CoA_acyltransferase"/>
</dbReference>
<dbReference type="SUPFAM" id="SSF55729">
    <property type="entry name" value="Acyl-CoA N-acyltransferases (Nat)"/>
    <property type="match status" value="1"/>
</dbReference>
<dbReference type="Pfam" id="PF13480">
    <property type="entry name" value="Acetyltransf_6"/>
    <property type="match status" value="1"/>
</dbReference>